<gene>
    <name evidence="7" type="ORF">SAMN02910350_00624</name>
</gene>
<evidence type="ECO:0000259" key="6">
    <source>
        <dbReference type="PROSITE" id="PS50249"/>
    </source>
</evidence>
<evidence type="ECO:0000313" key="8">
    <source>
        <dbReference type="Proteomes" id="UP000199428"/>
    </source>
</evidence>
<dbReference type="Pfam" id="PF14464">
    <property type="entry name" value="Prok-JAB"/>
    <property type="match status" value="1"/>
</dbReference>
<keyword evidence="7" id="KW-0647">Proteasome</keyword>
<dbReference type="PANTHER" id="PTHR34858:SF1">
    <property type="entry name" value="CYSO-CYSTEINE PEPTIDASE"/>
    <property type="match status" value="1"/>
</dbReference>
<dbReference type="AlphaFoldDB" id="A0A1G5RSS5"/>
<dbReference type="GO" id="GO:0000502">
    <property type="term" value="C:proteasome complex"/>
    <property type="evidence" value="ECO:0007669"/>
    <property type="project" value="UniProtKB-KW"/>
</dbReference>
<dbReference type="Gene3D" id="3.40.140.10">
    <property type="entry name" value="Cytidine Deaminase, domain 2"/>
    <property type="match status" value="1"/>
</dbReference>
<accession>A0A1G5RSS5</accession>
<name>A0A1G5RSS5_PSEXY</name>
<dbReference type="SUPFAM" id="SSF102712">
    <property type="entry name" value="JAB1/MPN domain"/>
    <property type="match status" value="1"/>
</dbReference>
<keyword evidence="1" id="KW-0645">Protease</keyword>
<evidence type="ECO:0000256" key="2">
    <source>
        <dbReference type="ARBA" id="ARBA00022723"/>
    </source>
</evidence>
<evidence type="ECO:0000256" key="3">
    <source>
        <dbReference type="ARBA" id="ARBA00022801"/>
    </source>
</evidence>
<keyword evidence="3" id="KW-0378">Hydrolase</keyword>
<evidence type="ECO:0000313" key="7">
    <source>
        <dbReference type="EMBL" id="SCZ77133.1"/>
    </source>
</evidence>
<dbReference type="GO" id="GO:0008270">
    <property type="term" value="F:zinc ion binding"/>
    <property type="evidence" value="ECO:0007669"/>
    <property type="project" value="TreeGrafter"/>
</dbReference>
<protein>
    <submittedName>
        <fullName evidence="7">Proteasome lid subunit RPN8/RPN11, contains Jab1/MPN metalloenzyme (JAMM) motif</fullName>
    </submittedName>
</protein>
<evidence type="ECO:0000256" key="1">
    <source>
        <dbReference type="ARBA" id="ARBA00022670"/>
    </source>
</evidence>
<keyword evidence="2" id="KW-0479">Metal-binding</keyword>
<keyword evidence="4" id="KW-0862">Zinc</keyword>
<dbReference type="SMART" id="SM00232">
    <property type="entry name" value="JAB_MPN"/>
    <property type="match status" value="1"/>
</dbReference>
<dbReference type="Proteomes" id="UP000199428">
    <property type="component" value="Unassembled WGS sequence"/>
</dbReference>
<dbReference type="FunFam" id="3.40.140.10:FF:000085">
    <property type="entry name" value="Mov34/MPN/PAD-1 family protein"/>
    <property type="match status" value="1"/>
</dbReference>
<feature type="domain" description="MPN" evidence="6">
    <location>
        <begin position="2"/>
        <end position="137"/>
    </location>
</feature>
<keyword evidence="5" id="KW-0482">Metalloprotease</keyword>
<dbReference type="RefSeq" id="WP_036951630.1">
    <property type="nucleotide sequence ID" value="NZ_FMWK01000002.1"/>
</dbReference>
<dbReference type="PROSITE" id="PS50249">
    <property type="entry name" value="MPN"/>
    <property type="match status" value="1"/>
</dbReference>
<dbReference type="InterPro" id="IPR051929">
    <property type="entry name" value="VirAsm_ModProt"/>
</dbReference>
<dbReference type="GO" id="GO:0008235">
    <property type="term" value="F:metalloexopeptidase activity"/>
    <property type="evidence" value="ECO:0007669"/>
    <property type="project" value="TreeGrafter"/>
</dbReference>
<sequence>MIIRIDYKLYDELAAYAREHLPEEACGLIAGTEEDGERLIKKVYFLENIDHANDHFTLDPREQMEAIKDMRSLGLKPLGNWHSHPESPSRPSVEDIKLAFDSKASYMILSLMSKEAVFNSFHIENGEVTKEDLRIISEEYYY</sequence>
<evidence type="ECO:0000256" key="5">
    <source>
        <dbReference type="ARBA" id="ARBA00023049"/>
    </source>
</evidence>
<reference evidence="7 8" key="1">
    <citation type="submission" date="2016-10" db="EMBL/GenBank/DDBJ databases">
        <authorList>
            <person name="de Groot N.N."/>
        </authorList>
    </citation>
    <scope>NUCLEOTIDE SEQUENCE [LARGE SCALE GENOMIC DNA]</scope>
    <source>
        <strain evidence="7 8">DSM 10317</strain>
    </source>
</reference>
<dbReference type="InterPro" id="IPR028090">
    <property type="entry name" value="JAB_dom_prok"/>
</dbReference>
<dbReference type="PANTHER" id="PTHR34858">
    <property type="entry name" value="CYSO-CYSTEINE PEPTIDASE"/>
    <property type="match status" value="1"/>
</dbReference>
<dbReference type="EMBL" id="FMWK01000002">
    <property type="protein sequence ID" value="SCZ77133.1"/>
    <property type="molecule type" value="Genomic_DNA"/>
</dbReference>
<evidence type="ECO:0000256" key="4">
    <source>
        <dbReference type="ARBA" id="ARBA00022833"/>
    </source>
</evidence>
<proteinExistence type="predicted"/>
<dbReference type="InterPro" id="IPR037518">
    <property type="entry name" value="MPN"/>
</dbReference>
<dbReference type="InterPro" id="IPR000555">
    <property type="entry name" value="JAMM/MPN+_dom"/>
</dbReference>
<dbReference type="CDD" id="cd08070">
    <property type="entry name" value="MPN_like"/>
    <property type="match status" value="1"/>
</dbReference>
<dbReference type="GO" id="GO:0006508">
    <property type="term" value="P:proteolysis"/>
    <property type="evidence" value="ECO:0007669"/>
    <property type="project" value="UniProtKB-KW"/>
</dbReference>
<organism evidence="7 8">
    <name type="scientific">Pseudobutyrivibrio xylanivorans</name>
    <dbReference type="NCBI Taxonomy" id="185007"/>
    <lineage>
        <taxon>Bacteria</taxon>
        <taxon>Bacillati</taxon>
        <taxon>Bacillota</taxon>
        <taxon>Clostridia</taxon>
        <taxon>Lachnospirales</taxon>
        <taxon>Lachnospiraceae</taxon>
        <taxon>Pseudobutyrivibrio</taxon>
    </lineage>
</organism>